<feature type="coiled-coil region" evidence="1">
    <location>
        <begin position="427"/>
        <end position="522"/>
    </location>
</feature>
<proteinExistence type="predicted"/>
<dbReference type="PANTHER" id="PTHR32114">
    <property type="entry name" value="ABC TRANSPORTER ABCH.3"/>
    <property type="match status" value="1"/>
</dbReference>
<dbReference type="InterPro" id="IPR027417">
    <property type="entry name" value="P-loop_NTPase"/>
</dbReference>
<keyword evidence="1" id="KW-0175">Coiled coil</keyword>
<sequence length="757" mass="89125">MKLTKISFKNYKVLSDHEFLFDNGLRFIARPNEFGKSTIIEGILDVFSLSPQILVQKTTKGQGIPPVIKLNFLIEDHEYELKLSGLEKRPYFRGTDGIDLESPDSIKKFLEKKGYKHFRQVLEGLLVLRERDLSVAGNRGLREVFDKVLKSASIEGLERRIRDDFILQKCGLRQNPFGRMKQEVQEKLKNINQELLRLEREKEEFEKNKKRLEVVKEKLEKLKANQKKLSHQKEQLGYLQAYLEIEYLENKLQKLKEEEKTLTAKIKKIEAEKETIKKELEALGEKERKLISQLAQKNFINREIRLLKDKLKQLHQEFTKQQEYQKLKEILGPLANQNPEKLQDYLNEWRTFLKMASLSRGKIEILNAGNTILINGKEVSSRNIEFQGKVNLKYQDLELNIYPQVKLADLSKKITHLEKEFLTPENLLQTIQKLRKLKQLETSLEEELNLPPLKNKIEETQKEIENLKENQKKVVQQEKLAKEIRNQIKTLEQKRRNLEEKYLALKEELSAKKTEIKNLETKIKDYPRDFEEGLSLKTIKAYQGHSLKNISNLLNQVAQNLERTEAEIIKLDKEKDLYEDRVARKPDLARYEELLDEKKILERQLLRFKRLEAVLRTSADILARLKERINQAYLEKFENKVAEIFKEITEGRYISVRFNFPSLFFDREAFKRDWVAINQEGKAFPIDSLSDGTKVQLLLAARLALVELFFEHKAFFLLDEPLAYFDENRAKRTLNILNSLADSGWQIIIMSARPFET</sequence>
<dbReference type="KEGG" id="tid:Thein_1894"/>
<evidence type="ECO:0000256" key="1">
    <source>
        <dbReference type="SAM" id="Coils"/>
    </source>
</evidence>
<dbReference type="SUPFAM" id="SSF52540">
    <property type="entry name" value="P-loop containing nucleoside triphosphate hydrolases"/>
    <property type="match status" value="2"/>
</dbReference>
<dbReference type="eggNOG" id="COG0419">
    <property type="taxonomic scope" value="Bacteria"/>
</dbReference>
<dbReference type="EMBL" id="CP002683">
    <property type="protein sequence ID" value="AEH45749.1"/>
    <property type="molecule type" value="Genomic_DNA"/>
</dbReference>
<dbReference type="InParanoid" id="F8ACB3"/>
<dbReference type="STRING" id="667014.Thein_1894"/>
<dbReference type="AlphaFoldDB" id="F8ACB3"/>
<dbReference type="HOGENOM" id="CLU_348728_0_0_0"/>
<dbReference type="Proteomes" id="UP000006793">
    <property type="component" value="Chromosome"/>
</dbReference>
<dbReference type="PANTHER" id="PTHR32114:SF2">
    <property type="entry name" value="ABC TRANSPORTER ABCH.3"/>
    <property type="match status" value="1"/>
</dbReference>
<gene>
    <name evidence="2" type="ordered locus">Thein_1894</name>
</gene>
<evidence type="ECO:0000313" key="2">
    <source>
        <dbReference type="EMBL" id="AEH45749.1"/>
    </source>
</evidence>
<reference evidence="3" key="1">
    <citation type="submission" date="2011-04" db="EMBL/GenBank/DDBJ databases">
        <title>The complete genome of Thermodesulfatator indicus DSM 15286.</title>
        <authorList>
            <person name="Lucas S."/>
            <person name="Copeland A."/>
            <person name="Lapidus A."/>
            <person name="Bruce D."/>
            <person name="Goodwin L."/>
            <person name="Pitluck S."/>
            <person name="Peters L."/>
            <person name="Kyrpides N."/>
            <person name="Mavromatis K."/>
            <person name="Pagani I."/>
            <person name="Ivanova N."/>
            <person name="Saunders L."/>
            <person name="Detter J.C."/>
            <person name="Tapia R."/>
            <person name="Han C."/>
            <person name="Land M."/>
            <person name="Hauser L."/>
            <person name="Markowitz V."/>
            <person name="Cheng J.-F."/>
            <person name="Hugenholtz P."/>
            <person name="Woyke T."/>
            <person name="Wu D."/>
            <person name="Spring S."/>
            <person name="Schroeder M."/>
            <person name="Brambilla E."/>
            <person name="Klenk H.-P."/>
            <person name="Eisen J.A."/>
        </authorList>
    </citation>
    <scope>NUCLEOTIDE SEQUENCE [LARGE SCALE GENOMIC DNA]</scope>
    <source>
        <strain evidence="3">DSM 15286 / JCM 11887 / CIR29812</strain>
    </source>
</reference>
<dbReference type="OrthoDB" id="9764467at2"/>
<dbReference type="Gene3D" id="1.10.287.1490">
    <property type="match status" value="1"/>
</dbReference>
<organism evidence="2 3">
    <name type="scientific">Thermodesulfatator indicus (strain DSM 15286 / JCM 11887 / CIR29812)</name>
    <dbReference type="NCBI Taxonomy" id="667014"/>
    <lineage>
        <taxon>Bacteria</taxon>
        <taxon>Pseudomonadati</taxon>
        <taxon>Thermodesulfobacteriota</taxon>
        <taxon>Thermodesulfobacteria</taxon>
        <taxon>Thermodesulfobacteriales</taxon>
        <taxon>Thermodesulfatatoraceae</taxon>
        <taxon>Thermodesulfatator</taxon>
    </lineage>
</organism>
<name>F8ACB3_THEID</name>
<feature type="coiled-coil region" evidence="1">
    <location>
        <begin position="547"/>
        <end position="611"/>
    </location>
</feature>
<dbReference type="PaxDb" id="667014-Thein_1894"/>
<evidence type="ECO:0000313" key="3">
    <source>
        <dbReference type="Proteomes" id="UP000006793"/>
    </source>
</evidence>
<reference evidence="2 3" key="2">
    <citation type="journal article" date="2012" name="Stand. Genomic Sci.">
        <title>Complete genome sequence of the thermophilic sulfate-reducing ocean bacterium Thermodesulfatator indicus type strain (CIR29812(T)).</title>
        <authorList>
            <person name="Anderson I."/>
            <person name="Saunders E."/>
            <person name="Lapidus A."/>
            <person name="Nolan M."/>
            <person name="Lucas S."/>
            <person name="Tice H."/>
            <person name="Del Rio T.G."/>
            <person name="Cheng J.F."/>
            <person name="Han C."/>
            <person name="Tapia R."/>
            <person name="Goodwin L.A."/>
            <person name="Pitluck S."/>
            <person name="Liolios K."/>
            <person name="Mavromatis K."/>
            <person name="Pagani I."/>
            <person name="Ivanova N."/>
            <person name="Mikhailova N."/>
            <person name="Pati A."/>
            <person name="Chen A."/>
            <person name="Palaniappan K."/>
            <person name="Land M."/>
            <person name="Hauser L."/>
            <person name="Jeffries C.D."/>
            <person name="Chang Y.J."/>
            <person name="Brambilla E.M."/>
            <person name="Rohde M."/>
            <person name="Spring S."/>
            <person name="Goker M."/>
            <person name="Detter J.C."/>
            <person name="Woyke T."/>
            <person name="Bristow J."/>
            <person name="Eisen J.A."/>
            <person name="Markowitz V."/>
            <person name="Hugenholtz P."/>
            <person name="Kyrpides N.C."/>
            <person name="Klenk H.P."/>
        </authorList>
    </citation>
    <scope>NUCLEOTIDE SEQUENCE [LARGE SCALE GENOMIC DNA]</scope>
    <source>
        <strain evidence="3">DSM 15286 / JCM 11887 / CIR29812</strain>
    </source>
</reference>
<dbReference type="RefSeq" id="WP_013908488.1">
    <property type="nucleotide sequence ID" value="NC_015681.1"/>
</dbReference>
<accession>F8ACB3</accession>
<keyword evidence="3" id="KW-1185">Reference proteome</keyword>
<dbReference type="Gene3D" id="3.40.50.300">
    <property type="entry name" value="P-loop containing nucleotide triphosphate hydrolases"/>
    <property type="match status" value="2"/>
</dbReference>
<feature type="coiled-coil region" evidence="1">
    <location>
        <begin position="181"/>
        <end position="317"/>
    </location>
</feature>
<protein>
    <submittedName>
        <fullName evidence="2">Glycosyltransferase 28 domain protein</fullName>
    </submittedName>
</protein>